<feature type="transmembrane region" description="Helical" evidence="1">
    <location>
        <begin position="113"/>
        <end position="131"/>
    </location>
</feature>
<dbReference type="EMBL" id="QPGA01000059">
    <property type="protein sequence ID" value="RDE49083.1"/>
    <property type="molecule type" value="Genomic_DNA"/>
</dbReference>
<feature type="transmembrane region" description="Helical" evidence="1">
    <location>
        <begin position="69"/>
        <end position="92"/>
    </location>
</feature>
<feature type="transmembrane region" description="Helical" evidence="1">
    <location>
        <begin position="137"/>
        <end position="160"/>
    </location>
</feature>
<feature type="transmembrane region" description="Helical" evidence="1">
    <location>
        <begin position="216"/>
        <end position="240"/>
    </location>
</feature>
<accession>A0A369XG77</accession>
<name>A0A369XG77_9PROT</name>
<dbReference type="Proteomes" id="UP000253831">
    <property type="component" value="Unassembled WGS sequence"/>
</dbReference>
<organism evidence="2 3">
    <name type="scientific">Candidatus Accumulibacter meliphilus</name>
    <dbReference type="NCBI Taxonomy" id="2211374"/>
    <lineage>
        <taxon>Bacteria</taxon>
        <taxon>Pseudomonadati</taxon>
        <taxon>Pseudomonadota</taxon>
        <taxon>Betaproteobacteria</taxon>
        <taxon>Candidatus Accumulibacter</taxon>
    </lineage>
</organism>
<keyword evidence="1" id="KW-0472">Membrane</keyword>
<evidence type="ECO:0000313" key="3">
    <source>
        <dbReference type="Proteomes" id="UP000253831"/>
    </source>
</evidence>
<dbReference type="InterPro" id="IPR018692">
    <property type="entry name" value="DUF2189"/>
</dbReference>
<dbReference type="AlphaFoldDB" id="A0A369XG77"/>
<evidence type="ECO:0000313" key="2">
    <source>
        <dbReference type="EMBL" id="RDE49083.1"/>
    </source>
</evidence>
<comment type="caution">
    <text evidence="2">The sequence shown here is derived from an EMBL/GenBank/DDBJ whole genome shotgun (WGS) entry which is preliminary data.</text>
</comment>
<feature type="transmembrane region" description="Helical" evidence="1">
    <location>
        <begin position="167"/>
        <end position="192"/>
    </location>
</feature>
<keyword evidence="1" id="KW-1133">Transmembrane helix</keyword>
<keyword evidence="1" id="KW-0812">Transmembrane</keyword>
<dbReference type="Pfam" id="PF09955">
    <property type="entry name" value="DUF2189"/>
    <property type="match status" value="1"/>
</dbReference>
<protein>
    <submittedName>
        <fullName evidence="2">DUF2189 domain-containing protein</fullName>
    </submittedName>
</protein>
<gene>
    <name evidence="2" type="ORF">DVS81_18640</name>
</gene>
<sequence>MSENDTPGTANPASRFPVIRSVKPGAVVGWMRGGWHDLRRSGWPSLFYGSCFAIAGWLLQIVFAEAYALFAGLTTGFLLVGPFLTLGLYDLSRRIEFGLPPRLLPTLAAWRPNLPNVGLFAALLAIVLLVWARASIIVFALFFTGGFPTFGNVVHTVLTFEQLDFALVYFAVGGFFAMFVFAISVIAVPLMFDRKTDAVTATIASLVACGRNPVPLLLWGTCIGILGIIGFATFFVGLIITMPLVGHSTWYAYRDIVAPEEDAKLDDKDAAAVA</sequence>
<proteinExistence type="predicted"/>
<evidence type="ECO:0000256" key="1">
    <source>
        <dbReference type="SAM" id="Phobius"/>
    </source>
</evidence>
<feature type="transmembrane region" description="Helical" evidence="1">
    <location>
        <begin position="46"/>
        <end position="63"/>
    </location>
</feature>
<reference evidence="2 3" key="1">
    <citation type="submission" date="2018-05" db="EMBL/GenBank/DDBJ databases">
        <title>Integrated omic analyses show evidence that a Ca. Accumulibacter phosphatis strain performs denitrification under micro-aerobic conditions.</title>
        <authorList>
            <person name="Camejo P.Y."/>
            <person name="Katherine M.D."/>
            <person name="Daniel N.R."/>
        </authorList>
    </citation>
    <scope>NUCLEOTIDE SEQUENCE [LARGE SCALE GENOMIC DNA]</scope>
    <source>
        <strain evidence="2">UW-LDO-IC</strain>
    </source>
</reference>